<evidence type="ECO:0000313" key="1">
    <source>
        <dbReference type="EMBL" id="BET01256.1"/>
    </source>
</evidence>
<accession>A0ABN7BA50</accession>
<organism evidence="1 2">
    <name type="scientific">Nesidiocoris tenuis</name>
    <dbReference type="NCBI Taxonomy" id="355587"/>
    <lineage>
        <taxon>Eukaryota</taxon>
        <taxon>Metazoa</taxon>
        <taxon>Ecdysozoa</taxon>
        <taxon>Arthropoda</taxon>
        <taxon>Hexapoda</taxon>
        <taxon>Insecta</taxon>
        <taxon>Pterygota</taxon>
        <taxon>Neoptera</taxon>
        <taxon>Paraneoptera</taxon>
        <taxon>Hemiptera</taxon>
        <taxon>Heteroptera</taxon>
        <taxon>Panheteroptera</taxon>
        <taxon>Cimicomorpha</taxon>
        <taxon>Miridae</taxon>
        <taxon>Dicyphina</taxon>
        <taxon>Nesidiocoris</taxon>
    </lineage>
</organism>
<dbReference type="Proteomes" id="UP001307889">
    <property type="component" value="Chromosome 12"/>
</dbReference>
<name>A0ABN7BA50_9HEMI</name>
<gene>
    <name evidence="1" type="ORF">NTJ_14072</name>
</gene>
<protein>
    <submittedName>
        <fullName evidence="1">Uncharacterized protein</fullName>
    </submittedName>
</protein>
<keyword evidence="2" id="KW-1185">Reference proteome</keyword>
<evidence type="ECO:0000313" key="2">
    <source>
        <dbReference type="Proteomes" id="UP001307889"/>
    </source>
</evidence>
<dbReference type="EMBL" id="AP028920">
    <property type="protein sequence ID" value="BET01256.1"/>
    <property type="molecule type" value="Genomic_DNA"/>
</dbReference>
<sequence>MARLLSHGKNTSGDFRGSERLYCILGKETLFINTSHVSRSTGNPMARKSRSFDIWRKAGLDVRDLAIPMGYHVFMLSGGGNPSGFPRSTEVSCAFYLKTFGRLG</sequence>
<reference evidence="1 2" key="1">
    <citation type="submission" date="2023-09" db="EMBL/GenBank/DDBJ databases">
        <title>Nesidiocoris tenuis whole genome shotgun sequence.</title>
        <authorList>
            <person name="Shibata T."/>
            <person name="Shimoda M."/>
            <person name="Kobayashi T."/>
            <person name="Uehara T."/>
        </authorList>
    </citation>
    <scope>NUCLEOTIDE SEQUENCE [LARGE SCALE GENOMIC DNA]</scope>
    <source>
        <strain evidence="1 2">Japan</strain>
    </source>
</reference>
<proteinExistence type="predicted"/>